<feature type="compositionally biased region" description="Polar residues" evidence="1">
    <location>
        <begin position="133"/>
        <end position="142"/>
    </location>
</feature>
<dbReference type="EMBL" id="WIXE01011311">
    <property type="protein sequence ID" value="KAK5976839.1"/>
    <property type="molecule type" value="Genomic_DNA"/>
</dbReference>
<feature type="compositionally biased region" description="Polar residues" evidence="1">
    <location>
        <begin position="16"/>
        <end position="30"/>
    </location>
</feature>
<feature type="compositionally biased region" description="Polar residues" evidence="1">
    <location>
        <begin position="160"/>
        <end position="171"/>
    </location>
</feature>
<proteinExistence type="predicted"/>
<sequence length="171" mass="18628">MVYLYPLRFETGADPSESNNEKTSVSSSNKMLLVVELRKTTASSNQPARAPLVRSRNSHRRRPQSSSEPSISKSRSTGVMRKSESAHPTICSLDVPGPKPRRCGKPPPPVKPEGLSQRVKALNPNLGPIIVSEPTTQPSTRGSAAEHERTEETVPDKPTNVPSISRTPSNR</sequence>
<protein>
    <submittedName>
        <fullName evidence="2">Uncharacterized protein</fullName>
    </submittedName>
</protein>
<evidence type="ECO:0000313" key="2">
    <source>
        <dbReference type="EMBL" id="KAK5976839.1"/>
    </source>
</evidence>
<dbReference type="AlphaFoldDB" id="A0AAN8FI38"/>
<feature type="compositionally biased region" description="Low complexity" evidence="1">
    <location>
        <begin position="64"/>
        <end position="76"/>
    </location>
</feature>
<reference evidence="2 3" key="1">
    <citation type="submission" date="2019-10" db="EMBL/GenBank/DDBJ databases">
        <title>Assembly and Annotation for the nematode Trichostrongylus colubriformis.</title>
        <authorList>
            <person name="Martin J."/>
        </authorList>
    </citation>
    <scope>NUCLEOTIDE SEQUENCE [LARGE SCALE GENOMIC DNA]</scope>
    <source>
        <strain evidence="2">G859</strain>
        <tissue evidence="2">Whole worm</tissue>
    </source>
</reference>
<accession>A0AAN8FI38</accession>
<evidence type="ECO:0000313" key="3">
    <source>
        <dbReference type="Proteomes" id="UP001331761"/>
    </source>
</evidence>
<dbReference type="Proteomes" id="UP001331761">
    <property type="component" value="Unassembled WGS sequence"/>
</dbReference>
<feature type="region of interest" description="Disordered" evidence="1">
    <location>
        <begin position="1"/>
        <end position="171"/>
    </location>
</feature>
<gene>
    <name evidence="2" type="ORF">GCK32_011861</name>
</gene>
<name>A0AAN8FI38_TRICO</name>
<evidence type="ECO:0000256" key="1">
    <source>
        <dbReference type="SAM" id="MobiDB-lite"/>
    </source>
</evidence>
<keyword evidence="3" id="KW-1185">Reference proteome</keyword>
<comment type="caution">
    <text evidence="2">The sequence shown here is derived from an EMBL/GenBank/DDBJ whole genome shotgun (WGS) entry which is preliminary data.</text>
</comment>
<feature type="compositionally biased region" description="Basic and acidic residues" evidence="1">
    <location>
        <begin position="144"/>
        <end position="155"/>
    </location>
</feature>
<organism evidence="2 3">
    <name type="scientific">Trichostrongylus colubriformis</name>
    <name type="common">Black scour worm</name>
    <dbReference type="NCBI Taxonomy" id="6319"/>
    <lineage>
        <taxon>Eukaryota</taxon>
        <taxon>Metazoa</taxon>
        <taxon>Ecdysozoa</taxon>
        <taxon>Nematoda</taxon>
        <taxon>Chromadorea</taxon>
        <taxon>Rhabditida</taxon>
        <taxon>Rhabditina</taxon>
        <taxon>Rhabditomorpha</taxon>
        <taxon>Strongyloidea</taxon>
        <taxon>Trichostrongylidae</taxon>
        <taxon>Trichostrongylus</taxon>
    </lineage>
</organism>